<evidence type="ECO:0008006" key="3">
    <source>
        <dbReference type="Google" id="ProtNLM"/>
    </source>
</evidence>
<organism evidence="2">
    <name type="scientific">Micromonospora sp. CCTCC AA 2012012</name>
    <dbReference type="NCBI Taxonomy" id="3111921"/>
    <lineage>
        <taxon>Bacteria</taxon>
        <taxon>Bacillati</taxon>
        <taxon>Actinomycetota</taxon>
        <taxon>Actinomycetes</taxon>
        <taxon>Micromonosporales</taxon>
        <taxon>Micromonosporaceae</taxon>
        <taxon>Micromonospora</taxon>
    </lineage>
</organism>
<name>A0AAU8HH97_9ACTN</name>
<protein>
    <recommendedName>
        <fullName evidence="3">DUF4062 domain-containing protein</fullName>
    </recommendedName>
</protein>
<dbReference type="AlphaFoldDB" id="A0AAU8HH97"/>
<proteinExistence type="predicted"/>
<reference evidence="2" key="2">
    <citation type="submission" date="2024-06" db="EMBL/GenBank/DDBJ databases">
        <title>Micromonospora mangrovi CCTCC AA 2012012 genome sequences.</title>
        <authorList>
            <person name="Gao J."/>
        </authorList>
    </citation>
    <scope>NUCLEOTIDE SEQUENCE</scope>
    <source>
        <strain evidence="2">CCTCC AA 2012012</strain>
    </source>
</reference>
<accession>A0AAU8HH97</accession>
<dbReference type="SUPFAM" id="SSF52309">
    <property type="entry name" value="N-(deoxy)ribosyltransferase-like"/>
    <property type="match status" value="1"/>
</dbReference>
<gene>
    <name evidence="2" type="ORF">ABUL08_01325</name>
    <name evidence="1" type="ORF">VK199_01320</name>
</gene>
<dbReference type="EMBL" id="CP157762">
    <property type="protein sequence ID" value="XBP94082.1"/>
    <property type="molecule type" value="Genomic_DNA"/>
</dbReference>
<evidence type="ECO:0000313" key="1">
    <source>
        <dbReference type="EMBL" id="XBP94082.1"/>
    </source>
</evidence>
<dbReference type="RefSeq" id="WP_350933781.1">
    <property type="nucleotide sequence ID" value="NZ_CP157762.1"/>
</dbReference>
<sequence>MPFDARVFQVLIASPGDVHQEREILAEVVYEWNHVNSRDRGVVLLPLRWETHATPEMGSRAQAVINRQVVDQCDMVVGVFWTRLGTPTGKAESGTAEEIARVGGAGKPVMLYFSRSKVDPESIDIEEYGRLREFRGNTYPRGLVESYSSTSEFRDKFARQLAIKMLEVVAEDAVDNERRSATKKLVSLALAEEEAAVLPNPATVTLARVECSNLTEIPDYIEDEDKADPDNAGLRIGISKRVNPNYYREIVDYFRRSPAYGPLRLAVTGLADQGVRDLYVEARISGLVGELGVFPDFNLSAPKRYQESYGMITGNISISQPFLRPSSKFNVSRSRPDEWRMELELPVVQAQRTVVTEHAFWINAESDCDVLFDATIYSSDSTPFPAQVKLAVRVERRDMTWQEIVKRFEEWSAGGIGG</sequence>
<dbReference type="EMBL" id="CP159342">
    <property type="protein sequence ID" value="XCH74781.1"/>
    <property type="molecule type" value="Genomic_DNA"/>
</dbReference>
<reference evidence="1" key="1">
    <citation type="submission" date="2024-01" db="EMBL/GenBank/DDBJ databases">
        <title>The genome sequence of Micromonospora mangrovi CCTCC AA 2012012.</title>
        <authorList>
            <person name="Gao J."/>
        </authorList>
    </citation>
    <scope>NUCLEOTIDE SEQUENCE</scope>
    <source>
        <strain evidence="1">CCTCC AA 2012012</strain>
    </source>
</reference>
<evidence type="ECO:0000313" key="2">
    <source>
        <dbReference type="EMBL" id="XCH74781.1"/>
    </source>
</evidence>